<proteinExistence type="predicted"/>
<dbReference type="OrthoDB" id="9908150at2"/>
<gene>
    <name evidence="2" type="ORF">SAMN05444920_102174</name>
</gene>
<dbReference type="AlphaFoldDB" id="A0A1H5Y7Q9"/>
<evidence type="ECO:0000313" key="3">
    <source>
        <dbReference type="Proteomes" id="UP000236732"/>
    </source>
</evidence>
<sequence>MKSLTAALTTVATAAILTVVAAPGAGAGAYHLLAQSSKGGVTAKLWLNTQTRAVHAQGLGLRSGEMVRIDAYAGITKDRRSVVAGGQSNVNLDTQAFKIHPERYSACAGSPVGGARFVCTPYIPFNG</sequence>
<keyword evidence="1" id="KW-0732">Signal</keyword>
<evidence type="ECO:0000256" key="1">
    <source>
        <dbReference type="SAM" id="SignalP"/>
    </source>
</evidence>
<evidence type="ECO:0000313" key="2">
    <source>
        <dbReference type="EMBL" id="SEG20109.1"/>
    </source>
</evidence>
<accession>A0A1H5Y7Q9</accession>
<feature type="signal peptide" evidence="1">
    <location>
        <begin position="1"/>
        <end position="21"/>
    </location>
</feature>
<name>A0A1H5Y7Q9_9ACTN</name>
<dbReference type="Proteomes" id="UP000236732">
    <property type="component" value="Unassembled WGS sequence"/>
</dbReference>
<keyword evidence="3" id="KW-1185">Reference proteome</keyword>
<dbReference type="EMBL" id="FNVT01000002">
    <property type="protein sequence ID" value="SEG20109.1"/>
    <property type="molecule type" value="Genomic_DNA"/>
</dbReference>
<dbReference type="RefSeq" id="WP_103954909.1">
    <property type="nucleotide sequence ID" value="NZ_FNVT01000002.1"/>
</dbReference>
<reference evidence="2 3" key="1">
    <citation type="submission" date="2016-10" db="EMBL/GenBank/DDBJ databases">
        <authorList>
            <person name="de Groot N.N."/>
        </authorList>
    </citation>
    <scope>NUCLEOTIDE SEQUENCE [LARGE SCALE GENOMIC DNA]</scope>
    <source>
        <strain evidence="2 3">CGMCC 4.7037</strain>
    </source>
</reference>
<feature type="chain" id="PRO_5009290234" evidence="1">
    <location>
        <begin position="22"/>
        <end position="127"/>
    </location>
</feature>
<organism evidence="2 3">
    <name type="scientific">Nonomuraea solani</name>
    <dbReference type="NCBI Taxonomy" id="1144553"/>
    <lineage>
        <taxon>Bacteria</taxon>
        <taxon>Bacillati</taxon>
        <taxon>Actinomycetota</taxon>
        <taxon>Actinomycetes</taxon>
        <taxon>Streptosporangiales</taxon>
        <taxon>Streptosporangiaceae</taxon>
        <taxon>Nonomuraea</taxon>
    </lineage>
</organism>
<protein>
    <submittedName>
        <fullName evidence="2">Uncharacterized protein</fullName>
    </submittedName>
</protein>